<organism evidence="3 4">
    <name type="scientific">Euroglyphus maynei</name>
    <name type="common">Mayne's house dust mite</name>
    <dbReference type="NCBI Taxonomy" id="6958"/>
    <lineage>
        <taxon>Eukaryota</taxon>
        <taxon>Metazoa</taxon>
        <taxon>Ecdysozoa</taxon>
        <taxon>Arthropoda</taxon>
        <taxon>Chelicerata</taxon>
        <taxon>Arachnida</taxon>
        <taxon>Acari</taxon>
        <taxon>Acariformes</taxon>
        <taxon>Sarcoptiformes</taxon>
        <taxon>Astigmata</taxon>
        <taxon>Psoroptidia</taxon>
        <taxon>Analgoidea</taxon>
        <taxon>Pyroglyphidae</taxon>
        <taxon>Pyroglyphinae</taxon>
        <taxon>Euroglyphus</taxon>
    </lineage>
</organism>
<dbReference type="PANTHER" id="PTHR10340:SF34">
    <property type="entry name" value="SPHINGOMYELIN PHOSPHODIESTERASE"/>
    <property type="match status" value="1"/>
</dbReference>
<keyword evidence="2" id="KW-0325">Glycoprotein</keyword>
<dbReference type="AlphaFoldDB" id="A0A1Y3BRU5"/>
<keyword evidence="4" id="KW-1185">Reference proteome</keyword>
<evidence type="ECO:0000313" key="3">
    <source>
        <dbReference type="EMBL" id="OTF83492.1"/>
    </source>
</evidence>
<gene>
    <name evidence="3" type="ORF">BLA29_011898</name>
</gene>
<comment type="caution">
    <text evidence="3">The sequence shown here is derived from an EMBL/GenBank/DDBJ whole genome shotgun (WGS) entry which is preliminary data.</text>
</comment>
<evidence type="ECO:0000313" key="4">
    <source>
        <dbReference type="Proteomes" id="UP000194236"/>
    </source>
</evidence>
<dbReference type="GO" id="GO:0061750">
    <property type="term" value="F:acid sphingomyelin phosphodiesterase activity"/>
    <property type="evidence" value="ECO:0007669"/>
    <property type="project" value="TreeGrafter"/>
</dbReference>
<name>A0A1Y3BRU5_EURMA</name>
<accession>A0A1Y3BRU5</accession>
<dbReference type="PANTHER" id="PTHR10340">
    <property type="entry name" value="SPHINGOMYELIN PHOSPHODIESTERASE"/>
    <property type="match status" value="1"/>
</dbReference>
<feature type="non-terminal residue" evidence="3">
    <location>
        <position position="1"/>
    </location>
</feature>
<dbReference type="GO" id="GO:0005615">
    <property type="term" value="C:extracellular space"/>
    <property type="evidence" value="ECO:0007669"/>
    <property type="project" value="TreeGrafter"/>
</dbReference>
<dbReference type="EMBL" id="MUJZ01003428">
    <property type="protein sequence ID" value="OTF83492.1"/>
    <property type="molecule type" value="Genomic_DNA"/>
</dbReference>
<dbReference type="Proteomes" id="UP000194236">
    <property type="component" value="Unassembled WGS sequence"/>
</dbReference>
<dbReference type="GO" id="GO:0016020">
    <property type="term" value="C:membrane"/>
    <property type="evidence" value="ECO:0007669"/>
    <property type="project" value="GOC"/>
</dbReference>
<reference evidence="3 4" key="1">
    <citation type="submission" date="2017-03" db="EMBL/GenBank/DDBJ databases">
        <title>Genome Survey of Euroglyphus maynei.</title>
        <authorList>
            <person name="Arlian L.G."/>
            <person name="Morgan M.S."/>
            <person name="Rider S.D."/>
        </authorList>
    </citation>
    <scope>NUCLEOTIDE SEQUENCE [LARGE SCALE GENOMIC DNA]</scope>
    <source>
        <strain evidence="3">Arlian Lab</strain>
        <tissue evidence="3">Whole body</tissue>
    </source>
</reference>
<evidence type="ECO:0000256" key="2">
    <source>
        <dbReference type="ARBA" id="ARBA00023180"/>
    </source>
</evidence>
<protein>
    <recommendedName>
        <fullName evidence="5">Saposin B-type domain-containing protein</fullName>
    </recommendedName>
</protein>
<dbReference type="GO" id="GO:0006685">
    <property type="term" value="P:sphingomyelin catabolic process"/>
    <property type="evidence" value="ECO:0007669"/>
    <property type="project" value="TreeGrafter"/>
</dbReference>
<keyword evidence="1" id="KW-0378">Hydrolase</keyword>
<dbReference type="OrthoDB" id="282973at2759"/>
<proteinExistence type="predicted"/>
<dbReference type="GO" id="GO:0046513">
    <property type="term" value="P:ceramide biosynthetic process"/>
    <property type="evidence" value="ECO:0007669"/>
    <property type="project" value="TreeGrafter"/>
</dbReference>
<evidence type="ECO:0000256" key="1">
    <source>
        <dbReference type="ARBA" id="ARBA00022801"/>
    </source>
</evidence>
<sequence length="182" mass="20912">FLSQIFSIIFGGKATEKNCKTCDSIIKLGHTLPDNEQSLNFLKSFACKDFNETTATITGRECNGIIDRLGPAILYILHNTKVPLDEGCSVLIGYECSKFLNRSYSEWTFWELPLPSHHEQEFKLAHIDDDGGKNQRKILHLTDIHMDLFYTVGSNSKCNEPLCCRSTSYGMWWYYSIYLNEF</sequence>
<dbReference type="GO" id="GO:0005764">
    <property type="term" value="C:lysosome"/>
    <property type="evidence" value="ECO:0007669"/>
    <property type="project" value="TreeGrafter"/>
</dbReference>
<evidence type="ECO:0008006" key="5">
    <source>
        <dbReference type="Google" id="ProtNLM"/>
    </source>
</evidence>